<reference evidence="1 2" key="1">
    <citation type="submission" date="2021-06" db="EMBL/GenBank/DDBJ databases">
        <title>Caerostris extrusa draft genome.</title>
        <authorList>
            <person name="Kono N."/>
            <person name="Arakawa K."/>
        </authorList>
    </citation>
    <scope>NUCLEOTIDE SEQUENCE [LARGE SCALE GENOMIC DNA]</scope>
</reference>
<protein>
    <recommendedName>
        <fullName evidence="3">Ycf2</fullName>
    </recommendedName>
</protein>
<dbReference type="Proteomes" id="UP001054945">
    <property type="component" value="Unassembled WGS sequence"/>
</dbReference>
<accession>A0AAV4M7J0</accession>
<organism evidence="1 2">
    <name type="scientific">Caerostris extrusa</name>
    <name type="common">Bark spider</name>
    <name type="synonym">Caerostris bankana</name>
    <dbReference type="NCBI Taxonomy" id="172846"/>
    <lineage>
        <taxon>Eukaryota</taxon>
        <taxon>Metazoa</taxon>
        <taxon>Ecdysozoa</taxon>
        <taxon>Arthropoda</taxon>
        <taxon>Chelicerata</taxon>
        <taxon>Arachnida</taxon>
        <taxon>Araneae</taxon>
        <taxon>Araneomorphae</taxon>
        <taxon>Entelegynae</taxon>
        <taxon>Araneoidea</taxon>
        <taxon>Araneidae</taxon>
        <taxon>Caerostris</taxon>
    </lineage>
</organism>
<dbReference type="EMBL" id="BPLR01001900">
    <property type="protein sequence ID" value="GIX67785.1"/>
    <property type="molecule type" value="Genomic_DNA"/>
</dbReference>
<evidence type="ECO:0000313" key="1">
    <source>
        <dbReference type="EMBL" id="GIX67785.1"/>
    </source>
</evidence>
<proteinExistence type="predicted"/>
<comment type="caution">
    <text evidence="1">The sequence shown here is derived from an EMBL/GenBank/DDBJ whole genome shotgun (WGS) entry which is preliminary data.</text>
</comment>
<keyword evidence="2" id="KW-1185">Reference proteome</keyword>
<name>A0AAV4M7J0_CAEEX</name>
<sequence length="91" mass="11023">MNLPFSLLMDQFSLLENKNNSSLRNNLGFSDFVERDIVFKKRRDAYLSHDSMRLRFRMWKNQDDTQKTIHCSTSEIRNKGYSSFVWSFERF</sequence>
<dbReference type="AlphaFoldDB" id="A0AAV4M7J0"/>
<evidence type="ECO:0000313" key="2">
    <source>
        <dbReference type="Proteomes" id="UP001054945"/>
    </source>
</evidence>
<gene>
    <name evidence="1" type="ORF">CEXT_557231</name>
</gene>
<evidence type="ECO:0008006" key="3">
    <source>
        <dbReference type="Google" id="ProtNLM"/>
    </source>
</evidence>